<protein>
    <recommendedName>
        <fullName evidence="4">Putative pterin-4-alpha-carbinolamine dehydratase</fullName>
        <shortName evidence="4">PHS</shortName>
        <ecNumber evidence="4">4.2.1.96</ecNumber>
    </recommendedName>
    <alternativeName>
        <fullName evidence="4">4-alpha-hydroxy-tetrahydropterin dehydratase</fullName>
    </alternativeName>
    <alternativeName>
        <fullName evidence="4">Pterin carbinolamine dehydratase</fullName>
        <shortName evidence="4">PCD</shortName>
    </alternativeName>
</protein>
<keyword evidence="3 4" id="KW-0456">Lyase</keyword>
<comment type="caution">
    <text evidence="5">The sequence shown here is derived from an EMBL/GenBank/DDBJ whole genome shotgun (WGS) entry which is preliminary data.</text>
</comment>
<comment type="similarity">
    <text evidence="2 4">Belongs to the pterin-4-alpha-carbinolamine dehydratase family.</text>
</comment>
<dbReference type="GO" id="GO:0008124">
    <property type="term" value="F:4-alpha-hydroxytetrahydrobiopterin dehydratase activity"/>
    <property type="evidence" value="ECO:0007669"/>
    <property type="project" value="UniProtKB-UniRule"/>
</dbReference>
<dbReference type="HAMAP" id="MF_00434">
    <property type="entry name" value="Pterin_4_alpha"/>
    <property type="match status" value="1"/>
</dbReference>
<dbReference type="PANTHER" id="PTHR42805">
    <property type="entry name" value="PTERIN-4-ALPHA-CARBINOLAMINE DEHYDRATASE-RELATED"/>
    <property type="match status" value="1"/>
</dbReference>
<evidence type="ECO:0000256" key="2">
    <source>
        <dbReference type="ARBA" id="ARBA00006472"/>
    </source>
</evidence>
<dbReference type="PANTHER" id="PTHR42805:SF1">
    <property type="entry name" value="PTERIN-4-ALPHA-CARBINOLAMINE DEHYDRATASE-RELATED"/>
    <property type="match status" value="1"/>
</dbReference>
<dbReference type="InterPro" id="IPR001533">
    <property type="entry name" value="Pterin_deHydtase"/>
</dbReference>
<evidence type="ECO:0000256" key="1">
    <source>
        <dbReference type="ARBA" id="ARBA00001554"/>
    </source>
</evidence>
<evidence type="ECO:0000256" key="3">
    <source>
        <dbReference type="ARBA" id="ARBA00023239"/>
    </source>
</evidence>
<dbReference type="InterPro" id="IPR050376">
    <property type="entry name" value="Pterin-4-alpha-carb_dehyd"/>
</dbReference>
<accession>A0A2R5F7M2</accession>
<evidence type="ECO:0000256" key="4">
    <source>
        <dbReference type="HAMAP-Rule" id="MF_00434"/>
    </source>
</evidence>
<dbReference type="Proteomes" id="UP000245081">
    <property type="component" value="Unassembled WGS sequence"/>
</dbReference>
<dbReference type="AlphaFoldDB" id="A0A2R5F7M2"/>
<comment type="catalytic activity">
    <reaction evidence="1 4">
        <text>(4aS,6R)-4a-hydroxy-L-erythro-5,6,7,8-tetrahydrobiopterin = (6R)-L-erythro-6,7-dihydrobiopterin + H2O</text>
        <dbReference type="Rhea" id="RHEA:11920"/>
        <dbReference type="ChEBI" id="CHEBI:15377"/>
        <dbReference type="ChEBI" id="CHEBI:15642"/>
        <dbReference type="ChEBI" id="CHEBI:43120"/>
        <dbReference type="EC" id="4.2.1.96"/>
    </reaction>
</comment>
<sequence length="127" mass="14152">MDDLGLTSKTCTPCQGGIPPLTPQEAEHFRSNVPDWELLDNTTKVKRTFRTRNFMDAMGLARQVGELCEAEGHHADITFGWGYCKVVFQTHKINGLHENDFIMAAKVDQLASQGAAGTMQKIKEEVE</sequence>
<dbReference type="CDD" id="cd00913">
    <property type="entry name" value="PCD_DCoH_subfamily_a"/>
    <property type="match status" value="1"/>
</dbReference>
<evidence type="ECO:0000313" key="6">
    <source>
        <dbReference type="Proteomes" id="UP000245081"/>
    </source>
</evidence>
<organism evidence="5 6">
    <name type="scientific">Novimethylophilus kurashikiensis</name>
    <dbReference type="NCBI Taxonomy" id="1825523"/>
    <lineage>
        <taxon>Bacteria</taxon>
        <taxon>Pseudomonadati</taxon>
        <taxon>Pseudomonadota</taxon>
        <taxon>Betaproteobacteria</taxon>
        <taxon>Nitrosomonadales</taxon>
        <taxon>Methylophilaceae</taxon>
        <taxon>Novimethylophilus</taxon>
    </lineage>
</organism>
<evidence type="ECO:0000313" key="5">
    <source>
        <dbReference type="EMBL" id="GBG12681.1"/>
    </source>
</evidence>
<dbReference type="GO" id="GO:0006729">
    <property type="term" value="P:tetrahydrobiopterin biosynthetic process"/>
    <property type="evidence" value="ECO:0007669"/>
    <property type="project" value="InterPro"/>
</dbReference>
<dbReference type="EC" id="4.2.1.96" evidence="4"/>
<keyword evidence="6" id="KW-1185">Reference proteome</keyword>
<dbReference type="InterPro" id="IPR036428">
    <property type="entry name" value="PCD_sf"/>
</dbReference>
<dbReference type="RefSeq" id="WP_109013901.1">
    <property type="nucleotide sequence ID" value="NZ_BDOQ01000001.1"/>
</dbReference>
<reference evidence="5 6" key="1">
    <citation type="journal article" date="2018" name="Environ. Microbiol.">
        <title>Isolation and genomic characterization of Novimethylophilus kurashikiensis gen. nov. sp. nov., a new lanthanide-dependent methylotrophic species of Methylophilaceae.</title>
        <authorList>
            <person name="Lv H."/>
            <person name="Sahin N."/>
            <person name="Tani A."/>
        </authorList>
    </citation>
    <scope>NUCLEOTIDE SEQUENCE [LARGE SCALE GENOMIC DNA]</scope>
    <source>
        <strain evidence="5 6">La2-4</strain>
    </source>
</reference>
<dbReference type="SUPFAM" id="SSF55248">
    <property type="entry name" value="PCD-like"/>
    <property type="match status" value="1"/>
</dbReference>
<dbReference type="Pfam" id="PF01329">
    <property type="entry name" value="Pterin_4a"/>
    <property type="match status" value="1"/>
</dbReference>
<name>A0A2R5F7M2_9PROT</name>
<proteinExistence type="inferred from homology"/>
<dbReference type="EMBL" id="BDOQ01000001">
    <property type="protein sequence ID" value="GBG12681.1"/>
    <property type="molecule type" value="Genomic_DNA"/>
</dbReference>
<gene>
    <name evidence="5" type="primary">phhB</name>
    <name evidence="5" type="ORF">NMK_0213</name>
</gene>
<dbReference type="OrthoDB" id="9794987at2"/>
<dbReference type="Gene3D" id="3.30.1360.20">
    <property type="entry name" value="Transcriptional coactivator/pterin dehydratase"/>
    <property type="match status" value="1"/>
</dbReference>